<gene>
    <name evidence="1" type="primary">gntA</name>
    <name evidence="1" type="ORF">GCM10010411_39310</name>
</gene>
<name>A0ABP6C7V8_9ACTN</name>
<accession>A0ABP6C7V8</accession>
<organism evidence="1 2">
    <name type="scientific">Actinomadura fulvescens</name>
    <dbReference type="NCBI Taxonomy" id="46160"/>
    <lineage>
        <taxon>Bacteria</taxon>
        <taxon>Bacillati</taxon>
        <taxon>Actinomycetota</taxon>
        <taxon>Actinomycetes</taxon>
        <taxon>Streptosporangiales</taxon>
        <taxon>Thermomonosporaceae</taxon>
        <taxon>Actinomadura</taxon>
    </lineage>
</organism>
<comment type="caution">
    <text evidence="1">The sequence shown here is derived from an EMBL/GenBank/DDBJ whole genome shotgun (WGS) entry which is preliminary data.</text>
</comment>
<proteinExistence type="predicted"/>
<dbReference type="PANTHER" id="PTHR40045">
    <property type="entry name" value="YCGG FAMILY PROTEIN"/>
    <property type="match status" value="1"/>
</dbReference>
<reference evidence="2" key="1">
    <citation type="journal article" date="2019" name="Int. J. Syst. Evol. Microbiol.">
        <title>The Global Catalogue of Microorganisms (GCM) 10K type strain sequencing project: providing services to taxonomists for standard genome sequencing and annotation.</title>
        <authorList>
            <consortium name="The Broad Institute Genomics Platform"/>
            <consortium name="The Broad Institute Genome Sequencing Center for Infectious Disease"/>
            <person name="Wu L."/>
            <person name="Ma J."/>
        </authorList>
    </citation>
    <scope>NUCLEOTIDE SEQUENCE [LARGE SCALE GENOMIC DNA]</scope>
    <source>
        <strain evidence="2">JCM 6833</strain>
    </source>
</reference>
<sequence>MPDDVRQALIDKVAGDSFSCVAAKTAERRGTIVHRHYGVMGDEATTEALHADLAGFAAAKDDIDLLLASFVATFDGPGDLTEEEFDEVLWHQLQRLHDLDSARFGWSEGVDSDPASPNFGFSVGEHPFFVVGLHPRSSRITRRFERPAIAFNSHVQFDRLKQRNIYPRLQRETRAREMTLQGSLNPNLAEFGETSEAVQYSGMAVDGDWKCPFRPHVREGSTR</sequence>
<protein>
    <submittedName>
        <fullName evidence="1">Guanitoxin biosynthesis heme-dependent pre-guanitoxin N-hydroxylase GntA</fullName>
    </submittedName>
</protein>
<dbReference type="InterPro" id="IPR014988">
    <property type="entry name" value="Uncharacterised_YqcI/YcgG"/>
</dbReference>
<dbReference type="Pfam" id="PF08892">
    <property type="entry name" value="YqcI_YcgG"/>
    <property type="match status" value="1"/>
</dbReference>
<keyword evidence="2" id="KW-1185">Reference proteome</keyword>
<dbReference type="Proteomes" id="UP001501509">
    <property type="component" value="Unassembled WGS sequence"/>
</dbReference>
<evidence type="ECO:0000313" key="1">
    <source>
        <dbReference type="EMBL" id="GAA2601692.1"/>
    </source>
</evidence>
<dbReference type="EMBL" id="BAAATD010000005">
    <property type="protein sequence ID" value="GAA2601692.1"/>
    <property type="molecule type" value="Genomic_DNA"/>
</dbReference>
<dbReference type="NCBIfam" id="NF041366">
    <property type="entry name" value="GntA_guanitoxin"/>
    <property type="match status" value="1"/>
</dbReference>
<dbReference type="RefSeq" id="WP_344542808.1">
    <property type="nucleotide sequence ID" value="NZ_BAAATD010000005.1"/>
</dbReference>
<evidence type="ECO:0000313" key="2">
    <source>
        <dbReference type="Proteomes" id="UP001501509"/>
    </source>
</evidence>
<dbReference type="PANTHER" id="PTHR40045:SF1">
    <property type="entry name" value="YQCI_YCGG FAMILY PROTEIN"/>
    <property type="match status" value="1"/>
</dbReference>